<dbReference type="EMBL" id="OX395137">
    <property type="protein sequence ID" value="CAI5788578.1"/>
    <property type="molecule type" value="Genomic_DNA"/>
</dbReference>
<accession>A0AA35L3M9</accession>
<evidence type="ECO:0000313" key="1">
    <source>
        <dbReference type="EMBL" id="CAI5788578.1"/>
    </source>
</evidence>
<sequence length="80" mass="9042">MTGTNKSPGKPPTGYSGRSINTEQLYLLLSRSNIKVKLKKCSLLRQANHLFSKDVKTCTTHTKLLEINQGFNRCMIQVEM</sequence>
<dbReference type="Proteomes" id="UP001178461">
    <property type="component" value="Chromosome 12"/>
</dbReference>
<keyword evidence="2" id="KW-1185">Reference proteome</keyword>
<reference evidence="1" key="1">
    <citation type="submission" date="2022-12" db="EMBL/GenBank/DDBJ databases">
        <authorList>
            <person name="Alioto T."/>
            <person name="Alioto T."/>
            <person name="Gomez Garrido J."/>
        </authorList>
    </citation>
    <scope>NUCLEOTIDE SEQUENCE</scope>
</reference>
<dbReference type="AlphaFoldDB" id="A0AA35L3M9"/>
<name>A0AA35L3M9_9SAUR</name>
<gene>
    <name evidence="1" type="ORF">PODLI_1B013920</name>
</gene>
<proteinExistence type="predicted"/>
<evidence type="ECO:0000313" key="2">
    <source>
        <dbReference type="Proteomes" id="UP001178461"/>
    </source>
</evidence>
<organism evidence="1 2">
    <name type="scientific">Podarcis lilfordi</name>
    <name type="common">Lilford's wall lizard</name>
    <dbReference type="NCBI Taxonomy" id="74358"/>
    <lineage>
        <taxon>Eukaryota</taxon>
        <taxon>Metazoa</taxon>
        <taxon>Chordata</taxon>
        <taxon>Craniata</taxon>
        <taxon>Vertebrata</taxon>
        <taxon>Euteleostomi</taxon>
        <taxon>Lepidosauria</taxon>
        <taxon>Squamata</taxon>
        <taxon>Bifurcata</taxon>
        <taxon>Unidentata</taxon>
        <taxon>Episquamata</taxon>
        <taxon>Laterata</taxon>
        <taxon>Lacertibaenia</taxon>
        <taxon>Lacertidae</taxon>
        <taxon>Podarcis</taxon>
    </lineage>
</organism>
<protein>
    <submittedName>
        <fullName evidence="1">Uncharacterized protein</fullName>
    </submittedName>
</protein>